<proteinExistence type="predicted"/>
<protein>
    <submittedName>
        <fullName evidence="1">Uncharacterized protein</fullName>
    </submittedName>
</protein>
<name>A0AC11EIA7_SHEEP</name>
<evidence type="ECO:0000313" key="1">
    <source>
        <dbReference type="Ensembl" id="ENSOARP00020057748.1"/>
    </source>
</evidence>
<dbReference type="Ensembl" id="ENSOART00020072416.1">
    <property type="protein sequence ID" value="ENSOARP00020057748.1"/>
    <property type="gene ID" value="ENSOARG00020029512.1"/>
</dbReference>
<organism evidence="1">
    <name type="scientific">Ovis aries</name>
    <name type="common">Sheep</name>
    <dbReference type="NCBI Taxonomy" id="9940"/>
    <lineage>
        <taxon>Eukaryota</taxon>
        <taxon>Metazoa</taxon>
        <taxon>Chordata</taxon>
        <taxon>Craniata</taxon>
        <taxon>Vertebrata</taxon>
        <taxon>Euteleostomi</taxon>
        <taxon>Mammalia</taxon>
        <taxon>Eutheria</taxon>
        <taxon>Laurasiatheria</taxon>
        <taxon>Artiodactyla</taxon>
        <taxon>Ruminantia</taxon>
        <taxon>Pecora</taxon>
        <taxon>Bovidae</taxon>
        <taxon>Caprinae</taxon>
        <taxon>Ovis</taxon>
    </lineage>
</organism>
<reference evidence="1" key="3">
    <citation type="submission" date="2025-09" db="UniProtKB">
        <authorList>
            <consortium name="Ensembl"/>
        </authorList>
    </citation>
    <scope>IDENTIFICATION</scope>
</reference>
<reference evidence="1" key="1">
    <citation type="submission" date="2020-11" db="EMBL/GenBank/DDBJ databases">
        <authorList>
            <person name="Davenport K.M."/>
            <person name="Bickhart D.M."/>
            <person name="Smith T.P.L."/>
            <person name="Murdoch B.M."/>
            <person name="Rosen B.D."/>
        </authorList>
    </citation>
    <scope>NUCLEOTIDE SEQUENCE [LARGE SCALE GENOMIC DNA]</scope>
    <source>
        <strain evidence="1">OAR_USU_Benz2616</strain>
    </source>
</reference>
<sequence>MMGFWANRRAGRLALRSGGPAGGDRGPRLQLLEHLPLHPASGGGGRTAGPGPAHRSGPRAPGKPNSDLLLLVDLHKKQIDQKEADYRRLSSRLQTREGLGKRCEDDRVRTNPFLSTPIVSFSSMVGVFAWPWLPMPSRIAALEPPFTANNPISVRLQLVYHCHFPLPARRNYKFLVLKSGLYVDSAFSPSSAADHLSYVAGRLTFTDTQIWRPPDLVCRNGGSREKGTCTNPKVRLEPRTPGSHLQNAQSGGVMITKMLCMKVSVATHRKCFIEHGLATPQFSTYQSTS</sequence>
<accession>A0AC11EIA7</accession>
<reference evidence="1" key="2">
    <citation type="submission" date="2025-08" db="UniProtKB">
        <authorList>
            <consortium name="Ensembl"/>
        </authorList>
    </citation>
    <scope>IDENTIFICATION</scope>
</reference>